<dbReference type="RefSeq" id="WP_274689274.1">
    <property type="nucleotide sequence ID" value="NZ_JAPMOU010000015.1"/>
</dbReference>
<dbReference type="SUPFAM" id="SSF52091">
    <property type="entry name" value="SpoIIaa-like"/>
    <property type="match status" value="1"/>
</dbReference>
<dbReference type="CDD" id="cd07043">
    <property type="entry name" value="STAS_anti-anti-sigma_factors"/>
    <property type="match status" value="1"/>
</dbReference>
<keyword evidence="3" id="KW-1185">Reference proteome</keyword>
<proteinExistence type="predicted"/>
<dbReference type="PANTHER" id="PTHR35849">
    <property type="entry name" value="BLR2341 PROTEIN"/>
    <property type="match status" value="1"/>
</dbReference>
<gene>
    <name evidence="2" type="ORF">ORQ98_13190</name>
</gene>
<accession>A0ABT5U973</accession>
<name>A0ABT5U973_9GAMM</name>
<dbReference type="InterPro" id="IPR052746">
    <property type="entry name" value="MlaB_ABC_Transporter"/>
</dbReference>
<dbReference type="InterPro" id="IPR036513">
    <property type="entry name" value="STAS_dom_sf"/>
</dbReference>
<dbReference type="Proteomes" id="UP001528823">
    <property type="component" value="Unassembled WGS sequence"/>
</dbReference>
<dbReference type="InterPro" id="IPR058548">
    <property type="entry name" value="MlaB-like_STAS"/>
</dbReference>
<dbReference type="InterPro" id="IPR002645">
    <property type="entry name" value="STAS_dom"/>
</dbReference>
<comment type="caution">
    <text evidence="2">The sequence shown here is derived from an EMBL/GenBank/DDBJ whole genome shotgun (WGS) entry which is preliminary data.</text>
</comment>
<organism evidence="2 3">
    <name type="scientific">Spartinivicinus poritis</name>
    <dbReference type="NCBI Taxonomy" id="2994640"/>
    <lineage>
        <taxon>Bacteria</taxon>
        <taxon>Pseudomonadati</taxon>
        <taxon>Pseudomonadota</taxon>
        <taxon>Gammaproteobacteria</taxon>
        <taxon>Oceanospirillales</taxon>
        <taxon>Zooshikellaceae</taxon>
        <taxon>Spartinivicinus</taxon>
    </lineage>
</organism>
<protein>
    <submittedName>
        <fullName evidence="2">STAS domain-containing protein</fullName>
    </submittedName>
</protein>
<evidence type="ECO:0000313" key="2">
    <source>
        <dbReference type="EMBL" id="MDE1462924.1"/>
    </source>
</evidence>
<feature type="domain" description="STAS" evidence="1">
    <location>
        <begin position="8"/>
        <end position="97"/>
    </location>
</feature>
<dbReference type="PROSITE" id="PS50801">
    <property type="entry name" value="STAS"/>
    <property type="match status" value="1"/>
</dbReference>
<reference evidence="2 3" key="1">
    <citation type="submission" date="2022-11" db="EMBL/GenBank/DDBJ databases">
        <title>Spartinivicinus poritis sp. nov., isolated from scleractinian coral Porites lutea.</title>
        <authorList>
            <person name="Zhang G."/>
            <person name="Cai L."/>
            <person name="Wei Q."/>
        </authorList>
    </citation>
    <scope>NUCLEOTIDE SEQUENCE [LARGE SCALE GENOMIC DNA]</scope>
    <source>
        <strain evidence="2 3">A2-2</strain>
    </source>
</reference>
<dbReference type="Gene3D" id="3.30.750.24">
    <property type="entry name" value="STAS domain"/>
    <property type="match status" value="1"/>
</dbReference>
<dbReference type="Pfam" id="PF13466">
    <property type="entry name" value="STAS_2"/>
    <property type="match status" value="1"/>
</dbReference>
<dbReference type="EMBL" id="JAPMOU010000015">
    <property type="protein sequence ID" value="MDE1462924.1"/>
    <property type="molecule type" value="Genomic_DNA"/>
</dbReference>
<evidence type="ECO:0000259" key="1">
    <source>
        <dbReference type="PROSITE" id="PS50801"/>
    </source>
</evidence>
<evidence type="ECO:0000313" key="3">
    <source>
        <dbReference type="Proteomes" id="UP001528823"/>
    </source>
</evidence>
<dbReference type="PANTHER" id="PTHR35849:SF2">
    <property type="entry name" value="BLR2341 PROTEIN"/>
    <property type="match status" value="1"/>
</dbReference>
<sequence length="97" mass="10929">MEAKDGTITLTESVDIRQVEQLYNELNEHIEQNDSLIVDCSQVQSIDTAGLQLLIACQQKYVKQSKTFQIINASPVVIRTIESLGINLNFKKEYIAS</sequence>